<feature type="chain" id="PRO_5026214697" evidence="1">
    <location>
        <begin position="26"/>
        <end position="377"/>
    </location>
</feature>
<accession>A0A6I4TYI1</accession>
<keyword evidence="4" id="KW-1185">Reference proteome</keyword>
<evidence type="ECO:0000313" key="3">
    <source>
        <dbReference type="EMBL" id="MXP00341.1"/>
    </source>
</evidence>
<reference evidence="3 4" key="1">
    <citation type="submission" date="2019-12" db="EMBL/GenBank/DDBJ databases">
        <title>Genomic-based taxomic classification of the family Erythrobacteraceae.</title>
        <authorList>
            <person name="Xu L."/>
        </authorList>
    </citation>
    <scope>NUCLEOTIDE SEQUENCE [LARGE SCALE GENOMIC DNA]</scope>
    <source>
        <strain evidence="3 4">S36</strain>
    </source>
</reference>
<evidence type="ECO:0000313" key="4">
    <source>
        <dbReference type="Proteomes" id="UP000469430"/>
    </source>
</evidence>
<evidence type="ECO:0000259" key="2">
    <source>
        <dbReference type="Pfam" id="PF13449"/>
    </source>
</evidence>
<proteinExistence type="predicted"/>
<feature type="domain" description="Phytase-like" evidence="2">
    <location>
        <begin position="52"/>
        <end position="358"/>
    </location>
</feature>
<dbReference type="Pfam" id="PF13449">
    <property type="entry name" value="Phytase-like"/>
    <property type="match status" value="1"/>
</dbReference>
<evidence type="ECO:0000256" key="1">
    <source>
        <dbReference type="SAM" id="SignalP"/>
    </source>
</evidence>
<feature type="signal peptide" evidence="1">
    <location>
        <begin position="1"/>
        <end position="25"/>
    </location>
</feature>
<dbReference type="EMBL" id="WTYJ01000003">
    <property type="protein sequence ID" value="MXP00341.1"/>
    <property type="molecule type" value="Genomic_DNA"/>
</dbReference>
<keyword evidence="1" id="KW-0732">Signal</keyword>
<dbReference type="Proteomes" id="UP000469430">
    <property type="component" value="Unassembled WGS sequence"/>
</dbReference>
<dbReference type="SUPFAM" id="SSF75011">
    <property type="entry name" value="3-carboxy-cis,cis-mucoante lactonizing enzyme"/>
    <property type="match status" value="1"/>
</dbReference>
<protein>
    <submittedName>
        <fullName evidence="3">Esterase-like activity of phytase family protein</fullName>
    </submittedName>
</protein>
<dbReference type="AlphaFoldDB" id="A0A6I4TYI1"/>
<dbReference type="InterPro" id="IPR027372">
    <property type="entry name" value="Phytase-like_dom"/>
</dbReference>
<name>A0A6I4TYI1_9SPHN</name>
<dbReference type="PANTHER" id="PTHR37957:SF1">
    <property type="entry name" value="PHYTASE-LIKE DOMAIN-CONTAINING PROTEIN"/>
    <property type="match status" value="1"/>
</dbReference>
<sequence length="377" mass="40499">MAARVWCAVLTCALAAIIPGVPAQAEEETATATPAVRLEQRIPLDPTRFDAQFGGISGLAYDRWARRWLMISDDRSGHGPARFYRVRISQDRRQRLKIGKGKRVILTDRAGLPFPAPGTGREAVDPEAIRVMPDGTGLLWTSEGDVVDGFGPAVLRIDRQGREQGRIILPANLRLDPGQSSGIRDNATFEGLDITSDGALWIAMEGPLIEDGLPAAPGRTAPVRFSRLMDGAPARQYAYRLDAVPVRGQGAVADNGVSEILALDDRHMLVMERSGATDAAGRFQFHNRLYLADFGAAPDVAQMASLSAGTVAAAQKTLILDFDSLPGAPFGNLEGMDWLGGMQPDGSRRLLIVNDNGFEADRPTELLVVTIAAGLLP</sequence>
<organism evidence="3 4">
    <name type="scientific">Croceibacterium xixiisoli</name>
    <dbReference type="NCBI Taxonomy" id="1476466"/>
    <lineage>
        <taxon>Bacteria</taxon>
        <taxon>Pseudomonadati</taxon>
        <taxon>Pseudomonadota</taxon>
        <taxon>Alphaproteobacteria</taxon>
        <taxon>Sphingomonadales</taxon>
        <taxon>Erythrobacteraceae</taxon>
        <taxon>Croceibacterium</taxon>
    </lineage>
</organism>
<dbReference type="PANTHER" id="PTHR37957">
    <property type="entry name" value="BLR7070 PROTEIN"/>
    <property type="match status" value="1"/>
</dbReference>
<dbReference type="RefSeq" id="WP_268891210.1">
    <property type="nucleotide sequence ID" value="NZ_JBHSCP010000002.1"/>
</dbReference>
<gene>
    <name evidence="3" type="ORF">GRI97_15220</name>
</gene>
<comment type="caution">
    <text evidence="3">The sequence shown here is derived from an EMBL/GenBank/DDBJ whole genome shotgun (WGS) entry which is preliminary data.</text>
</comment>